<comment type="caution">
    <text evidence="2">The sequence shown here is derived from an EMBL/GenBank/DDBJ whole genome shotgun (WGS) entry which is preliminary data.</text>
</comment>
<feature type="region of interest" description="Disordered" evidence="1">
    <location>
        <begin position="1"/>
        <end position="29"/>
    </location>
</feature>
<dbReference type="EMBL" id="JRQI01000109">
    <property type="protein sequence ID" value="KGK55919.1"/>
    <property type="molecule type" value="Genomic_DNA"/>
</dbReference>
<organism evidence="2 3">
    <name type="scientific">Xanthomonas cannabis pv. phaseoli</name>
    <dbReference type="NCBI Taxonomy" id="1885902"/>
    <lineage>
        <taxon>Bacteria</taxon>
        <taxon>Pseudomonadati</taxon>
        <taxon>Pseudomonadota</taxon>
        <taxon>Gammaproteobacteria</taxon>
        <taxon>Lysobacterales</taxon>
        <taxon>Lysobacteraceae</taxon>
        <taxon>Xanthomonas</taxon>
    </lineage>
</organism>
<dbReference type="Proteomes" id="UP000029879">
    <property type="component" value="Unassembled WGS sequence"/>
</dbReference>
<evidence type="ECO:0000313" key="3">
    <source>
        <dbReference type="Proteomes" id="UP000029879"/>
    </source>
</evidence>
<reference evidence="2 3" key="1">
    <citation type="submission" date="2014-10" db="EMBL/GenBank/DDBJ databases">
        <title>Genome sequence of a Xanthomonas strain that is pathogenic on beans.</title>
        <authorList>
            <person name="Aritua V."/>
            <person name="Sapp M."/>
            <person name="Harrison J."/>
            <person name="Smith J."/>
            <person name="Studholme D."/>
        </authorList>
    </citation>
    <scope>NUCLEOTIDE SEQUENCE [LARGE SCALE GENOMIC DNA]</scope>
    <source>
        <strain evidence="2 3">Nyagatare</strain>
    </source>
</reference>
<proteinExistence type="predicted"/>
<evidence type="ECO:0000256" key="1">
    <source>
        <dbReference type="SAM" id="MobiDB-lite"/>
    </source>
</evidence>
<protein>
    <submittedName>
        <fullName evidence="2">Uncharacterized protein</fullName>
    </submittedName>
</protein>
<name>A0AB34P2M1_9XANT</name>
<gene>
    <name evidence="2" type="ORF">NC00_20590</name>
</gene>
<dbReference type="AlphaFoldDB" id="A0AB34P2M1"/>
<accession>A0AB34P2M1</accession>
<sequence length="85" mass="9503">MNIIDSDNKPVAPGTLSPEQHQAKQRGMPRWKPFLGGNTNPDINVLEGKLVVRLLDASVQSKKSNPDYSDYTVYEAKGHYYGLLE</sequence>
<evidence type="ECO:0000313" key="2">
    <source>
        <dbReference type="EMBL" id="KGK55919.1"/>
    </source>
</evidence>
<dbReference type="RefSeq" id="WP_047697973.1">
    <property type="nucleotide sequence ID" value="NZ_KN265546.1"/>
</dbReference>
<dbReference type="GeneID" id="93987710"/>